<feature type="compositionally biased region" description="Low complexity" evidence="1">
    <location>
        <begin position="258"/>
        <end position="272"/>
    </location>
</feature>
<evidence type="ECO:0000256" key="1">
    <source>
        <dbReference type="SAM" id="MobiDB-lite"/>
    </source>
</evidence>
<feature type="region of interest" description="Disordered" evidence="1">
    <location>
        <begin position="380"/>
        <end position="405"/>
    </location>
</feature>
<keyword evidence="3" id="KW-1185">Reference proteome</keyword>
<organism evidence="2 3">
    <name type="scientific">Papilio machaon</name>
    <name type="common">Old World swallowtail butterfly</name>
    <dbReference type="NCBI Taxonomy" id="76193"/>
    <lineage>
        <taxon>Eukaryota</taxon>
        <taxon>Metazoa</taxon>
        <taxon>Ecdysozoa</taxon>
        <taxon>Arthropoda</taxon>
        <taxon>Hexapoda</taxon>
        <taxon>Insecta</taxon>
        <taxon>Pterygota</taxon>
        <taxon>Neoptera</taxon>
        <taxon>Endopterygota</taxon>
        <taxon>Lepidoptera</taxon>
        <taxon>Glossata</taxon>
        <taxon>Ditrysia</taxon>
        <taxon>Papilionoidea</taxon>
        <taxon>Papilionidae</taxon>
        <taxon>Papilioninae</taxon>
        <taxon>Papilio</taxon>
    </lineage>
</organism>
<name>A0A194RMY5_PAPMA</name>
<reference evidence="2 3" key="1">
    <citation type="journal article" date="2015" name="Nat. Commun.">
        <title>Outbred genome sequencing and CRISPR/Cas9 gene editing in butterflies.</title>
        <authorList>
            <person name="Li X."/>
            <person name="Fan D."/>
            <person name="Zhang W."/>
            <person name="Liu G."/>
            <person name="Zhang L."/>
            <person name="Zhao L."/>
            <person name="Fang X."/>
            <person name="Chen L."/>
            <person name="Dong Y."/>
            <person name="Chen Y."/>
            <person name="Ding Y."/>
            <person name="Zhao R."/>
            <person name="Feng M."/>
            <person name="Zhu Y."/>
            <person name="Feng Y."/>
            <person name="Jiang X."/>
            <person name="Zhu D."/>
            <person name="Xiang H."/>
            <person name="Feng X."/>
            <person name="Li S."/>
            <person name="Wang J."/>
            <person name="Zhang G."/>
            <person name="Kronforst M.R."/>
            <person name="Wang W."/>
        </authorList>
    </citation>
    <scope>NUCLEOTIDE SEQUENCE [LARGE SCALE GENOMIC DNA]</scope>
    <source>
        <strain evidence="2">Ya'a_city_454_Pm</strain>
        <tissue evidence="2">Whole body</tissue>
    </source>
</reference>
<evidence type="ECO:0000313" key="2">
    <source>
        <dbReference type="EMBL" id="KPJ17361.1"/>
    </source>
</evidence>
<feature type="compositionally biased region" description="Low complexity" evidence="1">
    <location>
        <begin position="95"/>
        <end position="109"/>
    </location>
</feature>
<accession>A0A194RMY5</accession>
<sequence length="545" mass="61915">MAVFAAADQSPVLRTHLLSRDCTSIKQNKLIAGMSARSSLSSGSGRLPGATDIIDLDRYMRAAVRPGISPRHDRRERLVVDAGGFGRKAGRGPLASNASSSSATAGSNSETPHMKRFSHDSGLSDGSNPQHRHRSHRRVSGDVTTHRCRESARGRGSASSLLAFRTACERALREQQEQIARVAQLCERLGERRNERRNERHSERRNERRTERVKCVRPKPERPKGDRSKPDRSKPERLKPERSKSERPKPKRPIPECSTTSIESSNISSSSRSSRERHKDKHRTDECKTYKIIMNKLDELSRLFAARRPMAPLTLSTKPMTLYRDGFSSGSVSVSDKIVATEPDLHTCITSRQLSPTVQILLTPRPTERKVDLQIQTKATGTTPIPSGEQMRQKDRMLRGERRREVRPCENRRLAVTRAHFLEIAPLQEKRPNVATERVVQRDLNSDCNTTRNQLTSFDLDDPLSFYAQAKRLQALYAEPRRARSEDRELRNERTYDMRGFSVGGRFAERLGEESLCARCRVYWRAFRDCFTTQLFCRPGRACAC</sequence>
<dbReference type="AlphaFoldDB" id="A0A194RMY5"/>
<feature type="region of interest" description="Disordered" evidence="1">
    <location>
        <begin position="84"/>
        <end position="160"/>
    </location>
</feature>
<feature type="compositionally biased region" description="Basic and acidic residues" evidence="1">
    <location>
        <begin position="193"/>
        <end position="248"/>
    </location>
</feature>
<evidence type="ECO:0000313" key="3">
    <source>
        <dbReference type="Proteomes" id="UP000053240"/>
    </source>
</evidence>
<feature type="region of interest" description="Disordered" evidence="1">
    <location>
        <begin position="193"/>
        <end position="284"/>
    </location>
</feature>
<feature type="compositionally biased region" description="Basic and acidic residues" evidence="1">
    <location>
        <begin position="391"/>
        <end position="405"/>
    </location>
</feature>
<dbReference type="Proteomes" id="UP000053240">
    <property type="component" value="Unassembled WGS sequence"/>
</dbReference>
<feature type="compositionally biased region" description="Basic and acidic residues" evidence="1">
    <location>
        <begin position="144"/>
        <end position="153"/>
    </location>
</feature>
<dbReference type="EMBL" id="KQ460152">
    <property type="protein sequence ID" value="KPJ17361.1"/>
    <property type="molecule type" value="Genomic_DNA"/>
</dbReference>
<gene>
    <name evidence="2" type="ORF">RR48_08547</name>
</gene>
<dbReference type="InParanoid" id="A0A194RMY5"/>
<protein>
    <submittedName>
        <fullName evidence="2">Uncharacterized protein</fullName>
    </submittedName>
</protein>
<proteinExistence type="predicted"/>